<accession>A0ABP1FDD6</accession>
<dbReference type="RefSeq" id="WP_348738121.1">
    <property type="nucleotide sequence ID" value="NZ_CAXJRC010000013.1"/>
</dbReference>
<evidence type="ECO:0000259" key="2">
    <source>
        <dbReference type="Pfam" id="PF05065"/>
    </source>
</evidence>
<dbReference type="Pfam" id="PF05065">
    <property type="entry name" value="Phage_capsid"/>
    <property type="match status" value="1"/>
</dbReference>
<dbReference type="Proteomes" id="UP001497602">
    <property type="component" value="Unassembled WGS sequence"/>
</dbReference>
<dbReference type="InterPro" id="IPR024455">
    <property type="entry name" value="Phage_capsid"/>
</dbReference>
<gene>
    <name evidence="3" type="ORF">T190115A13A_210008</name>
</gene>
<dbReference type="SUPFAM" id="SSF56563">
    <property type="entry name" value="Major capsid protein gp5"/>
    <property type="match status" value="1"/>
</dbReference>
<evidence type="ECO:0000313" key="3">
    <source>
        <dbReference type="EMBL" id="CAL2106354.1"/>
    </source>
</evidence>
<evidence type="ECO:0000313" key="4">
    <source>
        <dbReference type="Proteomes" id="UP001497602"/>
    </source>
</evidence>
<dbReference type="InterPro" id="IPR054612">
    <property type="entry name" value="Phage_capsid-like_C"/>
</dbReference>
<evidence type="ECO:0000256" key="1">
    <source>
        <dbReference type="ARBA" id="ARBA00004328"/>
    </source>
</evidence>
<protein>
    <submittedName>
        <fullName evidence="3">HK97 family phage major capsid protein</fullName>
    </submittedName>
</protein>
<dbReference type="Gene3D" id="3.30.2400.10">
    <property type="entry name" value="Major capsid protein gp5"/>
    <property type="match status" value="1"/>
</dbReference>
<keyword evidence="4" id="KW-1185">Reference proteome</keyword>
<comment type="caution">
    <text evidence="3">The sequence shown here is derived from an EMBL/GenBank/DDBJ whole genome shotgun (WGS) entry which is preliminary data.</text>
</comment>
<dbReference type="NCBIfam" id="TIGR01554">
    <property type="entry name" value="major_cap_HK97"/>
    <property type="match status" value="1"/>
</dbReference>
<name>A0ABP1FDD6_9FLAO</name>
<comment type="subcellular location">
    <subcellularLocation>
        <location evidence="1">Virion</location>
    </subcellularLocation>
</comment>
<feature type="domain" description="Phage capsid-like C-terminal" evidence="2">
    <location>
        <begin position="166"/>
        <end position="422"/>
    </location>
</feature>
<proteinExistence type="predicted"/>
<sequence length="429" mass="46416">MKTYKELKEERGGLLGKQESLVNLAKKENRDLTPEEEQRFDDYQSQIEALVPKIARAELIGKMEAEEARSTGENISAPNINTGKKEDRTFSLTRAMRSVVNDGKVSGVELEAWQESRNELTGLGLDAPQVNVISIPSSMIEDRSQSVFGDDGKKGGKLVVTEAPRMVAPLFPNNPLSELGVTHLSGLQGNVPLLSNTDVEFYWASENEKVSTSTDADFDGPVLKPKRIVAIVDISHQLMFQSSVNIEVFIINLLNNAYGRSLAAAILNGPGGKAPTGILNLEGVLDLGRGVTDLLDPSYVDIVALETAIESNNATDNNLAYVTNKALKGKLKVTAKVKGTDSVMLSDGKLLNESKLVSTNIIPDLSGGNPLIFGDWSQVFTGSWGGISITVDNLTQVASGKIRLVVNAYADMQVVHPEAFAFNKKFKVL</sequence>
<organism evidence="3 4">
    <name type="scientific">Tenacibaculum vairaonense</name>
    <dbReference type="NCBI Taxonomy" id="3137860"/>
    <lineage>
        <taxon>Bacteria</taxon>
        <taxon>Pseudomonadati</taxon>
        <taxon>Bacteroidota</taxon>
        <taxon>Flavobacteriia</taxon>
        <taxon>Flavobacteriales</taxon>
        <taxon>Flavobacteriaceae</taxon>
        <taxon>Tenacibaculum</taxon>
    </lineage>
</organism>
<dbReference type="EMBL" id="CAXJRC010000013">
    <property type="protein sequence ID" value="CAL2106354.1"/>
    <property type="molecule type" value="Genomic_DNA"/>
</dbReference>
<reference evidence="3 4" key="1">
    <citation type="submission" date="2024-05" db="EMBL/GenBank/DDBJ databases">
        <authorList>
            <person name="Duchaud E."/>
        </authorList>
    </citation>
    <scope>NUCLEOTIDE SEQUENCE [LARGE SCALE GENOMIC DNA]</scope>
    <source>
        <strain evidence="3">Ena-SAMPLE-TAB-13-05-2024-13:56:06:370-140305</strain>
    </source>
</reference>